<comment type="caution">
    <text evidence="1">The sequence shown here is derived from an EMBL/GenBank/DDBJ whole genome shotgun (WGS) entry which is preliminary data.</text>
</comment>
<reference evidence="1" key="1">
    <citation type="submission" date="2020-06" db="EMBL/GenBank/DDBJ databases">
        <authorList>
            <person name="Li T."/>
            <person name="Hu X."/>
            <person name="Zhang T."/>
            <person name="Song X."/>
            <person name="Zhang H."/>
            <person name="Dai N."/>
            <person name="Sheng W."/>
            <person name="Hou X."/>
            <person name="Wei L."/>
        </authorList>
    </citation>
    <scope>NUCLEOTIDE SEQUENCE</scope>
    <source>
        <strain evidence="1">3651</strain>
        <tissue evidence="1">Leaf</tissue>
    </source>
</reference>
<reference evidence="1" key="2">
    <citation type="journal article" date="2024" name="Plant">
        <title>Genomic evolution and insights into agronomic trait innovations of Sesamum species.</title>
        <authorList>
            <person name="Miao H."/>
            <person name="Wang L."/>
            <person name="Qu L."/>
            <person name="Liu H."/>
            <person name="Sun Y."/>
            <person name="Le M."/>
            <person name="Wang Q."/>
            <person name="Wei S."/>
            <person name="Zheng Y."/>
            <person name="Lin W."/>
            <person name="Duan Y."/>
            <person name="Cao H."/>
            <person name="Xiong S."/>
            <person name="Wang X."/>
            <person name="Wei L."/>
            <person name="Li C."/>
            <person name="Ma Q."/>
            <person name="Ju M."/>
            <person name="Zhao R."/>
            <person name="Li G."/>
            <person name="Mu C."/>
            <person name="Tian Q."/>
            <person name="Mei H."/>
            <person name="Zhang T."/>
            <person name="Gao T."/>
            <person name="Zhang H."/>
        </authorList>
    </citation>
    <scope>NUCLEOTIDE SEQUENCE</scope>
    <source>
        <strain evidence="1">3651</strain>
    </source>
</reference>
<keyword evidence="2" id="KW-1185">Reference proteome</keyword>
<evidence type="ECO:0000313" key="2">
    <source>
        <dbReference type="Proteomes" id="UP001293254"/>
    </source>
</evidence>
<gene>
    <name evidence="1" type="ORF">Salat_1183700</name>
</gene>
<organism evidence="1 2">
    <name type="scientific">Sesamum alatum</name>
    <dbReference type="NCBI Taxonomy" id="300844"/>
    <lineage>
        <taxon>Eukaryota</taxon>
        <taxon>Viridiplantae</taxon>
        <taxon>Streptophyta</taxon>
        <taxon>Embryophyta</taxon>
        <taxon>Tracheophyta</taxon>
        <taxon>Spermatophyta</taxon>
        <taxon>Magnoliopsida</taxon>
        <taxon>eudicotyledons</taxon>
        <taxon>Gunneridae</taxon>
        <taxon>Pentapetalae</taxon>
        <taxon>asterids</taxon>
        <taxon>lamiids</taxon>
        <taxon>Lamiales</taxon>
        <taxon>Pedaliaceae</taxon>
        <taxon>Sesamum</taxon>
    </lineage>
</organism>
<sequence length="112" mass="12615">MTEGCVEYLQSYEHKGVLPTTRLEGARDFLKSSAFQVAMEIKAAQFTNDGFKLCRAQTQKLGCFVKSFHQSRLDPTLNCNLEAPSVYDAPTVEPDEFDALMNEIEWTFAPSL</sequence>
<protein>
    <submittedName>
        <fullName evidence="1">Uncharacterized protein</fullName>
    </submittedName>
</protein>
<proteinExistence type="predicted"/>
<name>A0AAE2CNL9_9LAMI</name>
<dbReference type="EMBL" id="JACGWO010000004">
    <property type="protein sequence ID" value="KAK4428838.1"/>
    <property type="molecule type" value="Genomic_DNA"/>
</dbReference>
<dbReference type="Proteomes" id="UP001293254">
    <property type="component" value="Unassembled WGS sequence"/>
</dbReference>
<dbReference type="AlphaFoldDB" id="A0AAE2CNL9"/>
<accession>A0AAE2CNL9</accession>
<evidence type="ECO:0000313" key="1">
    <source>
        <dbReference type="EMBL" id="KAK4428838.1"/>
    </source>
</evidence>